<dbReference type="Pfam" id="PF00226">
    <property type="entry name" value="DnaJ"/>
    <property type="match status" value="1"/>
</dbReference>
<protein>
    <recommendedName>
        <fullName evidence="4">J domain-containing protein</fullName>
    </recommendedName>
</protein>
<dbReference type="Gene3D" id="1.10.287.110">
    <property type="entry name" value="DnaJ domain"/>
    <property type="match status" value="1"/>
</dbReference>
<keyword evidence="6" id="KW-1185">Reference proteome</keyword>
<dbReference type="InterPro" id="IPR001623">
    <property type="entry name" value="DnaJ_domain"/>
</dbReference>
<dbReference type="STRING" id="946122.A0A0C2WVV3"/>
<dbReference type="EMBL" id="KN818298">
    <property type="protein sequence ID" value="KIL60463.1"/>
    <property type="molecule type" value="Genomic_DNA"/>
</dbReference>
<evidence type="ECO:0000256" key="1">
    <source>
        <dbReference type="ARBA" id="ARBA00023186"/>
    </source>
</evidence>
<feature type="region of interest" description="Disordered" evidence="2">
    <location>
        <begin position="140"/>
        <end position="161"/>
    </location>
</feature>
<feature type="transmembrane region" description="Helical" evidence="3">
    <location>
        <begin position="175"/>
        <end position="195"/>
    </location>
</feature>
<keyword evidence="1" id="KW-0143">Chaperone</keyword>
<keyword evidence="3" id="KW-1133">Transmembrane helix</keyword>
<dbReference type="OrthoDB" id="445556at2759"/>
<dbReference type="HOGENOM" id="CLU_091449_0_0_1"/>
<evidence type="ECO:0000313" key="6">
    <source>
        <dbReference type="Proteomes" id="UP000054549"/>
    </source>
</evidence>
<dbReference type="InterPro" id="IPR051938">
    <property type="entry name" value="Apopto_cytoskel_mod"/>
</dbReference>
<dbReference type="PANTHER" id="PTHR44145:SF3">
    <property type="entry name" value="DNAJ HOMOLOG SUBFAMILY A MEMBER 3, MITOCHONDRIAL"/>
    <property type="match status" value="1"/>
</dbReference>
<gene>
    <name evidence="5" type="ORF">M378DRAFT_187775</name>
</gene>
<evidence type="ECO:0000256" key="2">
    <source>
        <dbReference type="SAM" id="MobiDB-lite"/>
    </source>
</evidence>
<dbReference type="Proteomes" id="UP000054549">
    <property type="component" value="Unassembled WGS sequence"/>
</dbReference>
<evidence type="ECO:0000313" key="5">
    <source>
        <dbReference type="EMBL" id="KIL60463.1"/>
    </source>
</evidence>
<feature type="domain" description="J" evidence="4">
    <location>
        <begin position="49"/>
        <end position="124"/>
    </location>
</feature>
<dbReference type="FunCoup" id="A0A0C2WVV3">
    <property type="interactions" value="23"/>
</dbReference>
<sequence length="240" mass="27455">MSLLLRLVALPPQLHILVQCRLASAASSASSTADEAERRFAFPAHPRPTPYQIFHLPSTASQKEIKTRYYDLVRVHHPDSFHSRTLSPQERHLRFQAVTAAYDILRGKTKFNTGWRERNPDSDGFDPFEAELSRRRNAYYAHPSRQPRYGEQSEEQQRAKDAWTSEPEYAWKDRMIMLFGVLSLVAGIVPGIFGFPAQFDRSHKAAGANLKQARSDAQEFGDARMAQVRRRVQEIKSQTS</sequence>
<keyword evidence="3" id="KW-0812">Transmembrane</keyword>
<feature type="region of interest" description="Disordered" evidence="2">
    <location>
        <begin position="217"/>
        <end position="240"/>
    </location>
</feature>
<keyword evidence="3" id="KW-0472">Membrane</keyword>
<name>A0A0C2WVV3_AMAMK</name>
<dbReference type="PROSITE" id="PS50076">
    <property type="entry name" value="DNAJ_2"/>
    <property type="match status" value="1"/>
</dbReference>
<proteinExistence type="predicted"/>
<dbReference type="CDD" id="cd06257">
    <property type="entry name" value="DnaJ"/>
    <property type="match status" value="1"/>
</dbReference>
<dbReference type="PANTHER" id="PTHR44145">
    <property type="entry name" value="DNAJ HOMOLOG SUBFAMILY A MEMBER 3, MITOCHONDRIAL"/>
    <property type="match status" value="1"/>
</dbReference>
<reference evidence="5 6" key="1">
    <citation type="submission" date="2014-04" db="EMBL/GenBank/DDBJ databases">
        <title>Evolutionary Origins and Diversification of the Mycorrhizal Mutualists.</title>
        <authorList>
            <consortium name="DOE Joint Genome Institute"/>
            <consortium name="Mycorrhizal Genomics Consortium"/>
            <person name="Kohler A."/>
            <person name="Kuo A."/>
            <person name="Nagy L.G."/>
            <person name="Floudas D."/>
            <person name="Copeland A."/>
            <person name="Barry K.W."/>
            <person name="Cichocki N."/>
            <person name="Veneault-Fourrey C."/>
            <person name="LaButti K."/>
            <person name="Lindquist E.A."/>
            <person name="Lipzen A."/>
            <person name="Lundell T."/>
            <person name="Morin E."/>
            <person name="Murat C."/>
            <person name="Riley R."/>
            <person name="Ohm R."/>
            <person name="Sun H."/>
            <person name="Tunlid A."/>
            <person name="Henrissat B."/>
            <person name="Grigoriev I.V."/>
            <person name="Hibbett D.S."/>
            <person name="Martin F."/>
        </authorList>
    </citation>
    <scope>NUCLEOTIDE SEQUENCE [LARGE SCALE GENOMIC DNA]</scope>
    <source>
        <strain evidence="5 6">Koide BX008</strain>
    </source>
</reference>
<evidence type="ECO:0000259" key="4">
    <source>
        <dbReference type="PROSITE" id="PS50076"/>
    </source>
</evidence>
<dbReference type="InParanoid" id="A0A0C2WVV3"/>
<dbReference type="SMART" id="SM00271">
    <property type="entry name" value="DnaJ"/>
    <property type="match status" value="1"/>
</dbReference>
<dbReference type="SUPFAM" id="SSF46565">
    <property type="entry name" value="Chaperone J-domain"/>
    <property type="match status" value="1"/>
</dbReference>
<dbReference type="AlphaFoldDB" id="A0A0C2WVV3"/>
<accession>A0A0C2WVV3</accession>
<dbReference type="InterPro" id="IPR036869">
    <property type="entry name" value="J_dom_sf"/>
</dbReference>
<dbReference type="PRINTS" id="PR00625">
    <property type="entry name" value="JDOMAIN"/>
</dbReference>
<organism evidence="5 6">
    <name type="scientific">Amanita muscaria (strain Koide BX008)</name>
    <dbReference type="NCBI Taxonomy" id="946122"/>
    <lineage>
        <taxon>Eukaryota</taxon>
        <taxon>Fungi</taxon>
        <taxon>Dikarya</taxon>
        <taxon>Basidiomycota</taxon>
        <taxon>Agaricomycotina</taxon>
        <taxon>Agaricomycetes</taxon>
        <taxon>Agaricomycetidae</taxon>
        <taxon>Agaricales</taxon>
        <taxon>Pluteineae</taxon>
        <taxon>Amanitaceae</taxon>
        <taxon>Amanita</taxon>
    </lineage>
</organism>
<evidence type="ECO:0000256" key="3">
    <source>
        <dbReference type="SAM" id="Phobius"/>
    </source>
</evidence>